<name>A0A4S3JNU9_9EURO</name>
<feature type="region of interest" description="Disordered" evidence="1">
    <location>
        <begin position="398"/>
        <end position="491"/>
    </location>
</feature>
<feature type="compositionally biased region" description="Polar residues" evidence="1">
    <location>
        <begin position="118"/>
        <end position="133"/>
    </location>
</feature>
<feature type="compositionally biased region" description="Polar residues" evidence="1">
    <location>
        <begin position="151"/>
        <end position="167"/>
    </location>
</feature>
<feature type="region of interest" description="Disordered" evidence="1">
    <location>
        <begin position="659"/>
        <end position="685"/>
    </location>
</feature>
<dbReference type="VEuPathDB" id="FungiDB:EYZ11_004086"/>
<feature type="region of interest" description="Disordered" evidence="1">
    <location>
        <begin position="718"/>
        <end position="740"/>
    </location>
</feature>
<feature type="compositionally biased region" description="Polar residues" evidence="1">
    <location>
        <begin position="470"/>
        <end position="480"/>
    </location>
</feature>
<evidence type="ECO:0000313" key="4">
    <source>
        <dbReference type="Proteomes" id="UP000308092"/>
    </source>
</evidence>
<dbReference type="EMBL" id="SOSA01000113">
    <property type="protein sequence ID" value="THC96437.1"/>
    <property type="molecule type" value="Genomic_DNA"/>
</dbReference>
<comment type="caution">
    <text evidence="3">The sequence shown here is derived from an EMBL/GenBank/DDBJ whole genome shotgun (WGS) entry which is preliminary data.</text>
</comment>
<gene>
    <name evidence="2" type="ORF">ATNIH1004_006037</name>
    <name evidence="3" type="ORF">EYZ11_004086</name>
</gene>
<dbReference type="Proteomes" id="UP000324241">
    <property type="component" value="Unassembled WGS sequence"/>
</dbReference>
<feature type="region of interest" description="Disordered" evidence="1">
    <location>
        <begin position="194"/>
        <end position="238"/>
    </location>
</feature>
<dbReference type="AlphaFoldDB" id="A0A4S3JNU9"/>
<dbReference type="OrthoDB" id="3870679at2759"/>
<feature type="region of interest" description="Disordered" evidence="1">
    <location>
        <begin position="585"/>
        <end position="646"/>
    </location>
</feature>
<organism evidence="3 4">
    <name type="scientific">Aspergillus tanneri</name>
    <dbReference type="NCBI Taxonomy" id="1220188"/>
    <lineage>
        <taxon>Eukaryota</taxon>
        <taxon>Fungi</taxon>
        <taxon>Dikarya</taxon>
        <taxon>Ascomycota</taxon>
        <taxon>Pezizomycotina</taxon>
        <taxon>Eurotiomycetes</taxon>
        <taxon>Eurotiomycetidae</taxon>
        <taxon>Eurotiales</taxon>
        <taxon>Aspergillaceae</taxon>
        <taxon>Aspergillus</taxon>
        <taxon>Aspergillus subgen. Circumdati</taxon>
    </lineage>
</organism>
<evidence type="ECO:0000256" key="1">
    <source>
        <dbReference type="SAM" id="MobiDB-lite"/>
    </source>
</evidence>
<sequence length="869" mass="95599">MPSIDFAGSSPASPEQHLDHVLFKSHKSLPRRTDIAPNIQVIHVTAPDQDDNPSKGASLVTAPALPLTPPNVVQDEVSTAPDSEVAAQITPSKPSHPPTPQTTPPRLTPTTHRAGTNPVGQTPSSSRAESFQTACEMISDGETEMPRRPSPSLQRPTKQKTPPNNGSLEPPEDTIATKANPNTGQAAGMAIHEQQERNAEDPATVSQRPKYTNDLRPGALENTELSDSARDANKMDGDSLDVPQVRVRRLRDRVQGSPDRIVSHLSMERFREQIGWPSGDHRADPADPDNPRRLSGVSTSSTIEAMIIDSPRPTKRTLRHSEKRVSLRSASSPVTRSERSSLVSNPDSQRRLVHKIARITDNDRRSVISENSTSESSTLGVPRQNVEVVPVVVIPERRSSLKSSPCTSRKPSKTGSRRSGRQSPTMSGSRPGSLDLPRQKKRTMSESSATTRQEAESRGRSFGRPVIPPRSSSLSAPTSQNNSRSTSLTSESLRNHNLAIQNALSDLPLPTPMKDESGLAPDISKTQSILIGVEDMAHLRPPSAPFTTVSIPSSSPGPVEINEATMVAFFPHNNESLLLVDPQMQTGSRGPRVAYQRSFAKPRTPEAQVLDSAETGEMSSPLKNPRRPPKPPVHKGPPPVSTNGTERQLRELRNIQETHDRLASRFGSGRRSWTARPRSESFNSFTRSLSLRSAKNRKAGKDIDGKLHPFWRPRRFWEDASEVDGDSPQGESPQPSRAETEQVINNSLGMPQQRVVFEGPPISPRNPDMKRRLHGATLHGSRSALVGSGVFTPEALYSQTSLHQRQFQSLSWWRLRLHFGTASGLRRRLRRKMQRRAEGKREARREKLKQSIGEAVLVGSSTQTRSMIQ</sequence>
<feature type="region of interest" description="Disordered" evidence="1">
    <location>
        <begin position="274"/>
        <end position="349"/>
    </location>
</feature>
<reference evidence="3 4" key="1">
    <citation type="submission" date="2019-03" db="EMBL/GenBank/DDBJ databases">
        <title>The genome sequence of a newly discovered highly antifungal drug resistant Aspergillus species, Aspergillus tanneri NIH 1004.</title>
        <authorList>
            <person name="Mounaud S."/>
            <person name="Singh I."/>
            <person name="Joardar V."/>
            <person name="Pakala S."/>
            <person name="Pakala S."/>
            <person name="Venepally P."/>
            <person name="Hoover J."/>
            <person name="Nierman W."/>
            <person name="Chung J."/>
            <person name="Losada L."/>
        </authorList>
    </citation>
    <scope>NUCLEOTIDE SEQUENCE [LARGE SCALE GENOMIC DNA]</scope>
    <source>
        <strain evidence="3 4">NIH1004</strain>
    </source>
</reference>
<protein>
    <submittedName>
        <fullName evidence="3">Uncharacterized protein</fullName>
    </submittedName>
</protein>
<feature type="compositionally biased region" description="Low complexity" evidence="1">
    <location>
        <begin position="481"/>
        <end position="491"/>
    </location>
</feature>
<evidence type="ECO:0000313" key="5">
    <source>
        <dbReference type="Proteomes" id="UP000324241"/>
    </source>
</evidence>
<dbReference type="STRING" id="1220188.A0A4S3JNU9"/>
<feature type="compositionally biased region" description="Pro residues" evidence="1">
    <location>
        <begin position="94"/>
        <end position="107"/>
    </location>
</feature>
<proteinExistence type="predicted"/>
<feature type="compositionally biased region" description="Basic residues" evidence="1">
    <location>
        <begin position="410"/>
        <end position="420"/>
    </location>
</feature>
<evidence type="ECO:0000313" key="2">
    <source>
        <dbReference type="EMBL" id="KAA8647345.1"/>
    </source>
</evidence>
<dbReference type="GeneID" id="54328739"/>
<feature type="region of interest" description="Disordered" evidence="1">
    <location>
        <begin position="42"/>
        <end position="182"/>
    </location>
</feature>
<evidence type="ECO:0000313" key="3">
    <source>
        <dbReference type="EMBL" id="THC96437.1"/>
    </source>
</evidence>
<feature type="compositionally biased region" description="Basic and acidic residues" evidence="1">
    <location>
        <begin position="279"/>
        <end position="292"/>
    </location>
</feature>
<feature type="compositionally biased region" description="Polar residues" evidence="1">
    <location>
        <begin position="729"/>
        <end position="740"/>
    </location>
</feature>
<keyword evidence="4" id="KW-1185">Reference proteome</keyword>
<reference evidence="2 5" key="2">
    <citation type="submission" date="2019-08" db="EMBL/GenBank/DDBJ databases">
        <title>The genome sequence of a newly discovered highly antifungal drug resistant Aspergillus species, Aspergillus tanneri NIH 1004.</title>
        <authorList>
            <person name="Mounaud S."/>
            <person name="Singh I."/>
            <person name="Joardar V."/>
            <person name="Pakala S."/>
            <person name="Pakala S."/>
            <person name="Venepally P."/>
            <person name="Chung J.K."/>
            <person name="Losada L."/>
            <person name="Nierman W.C."/>
        </authorList>
    </citation>
    <scope>NUCLEOTIDE SEQUENCE [LARGE SCALE GENOMIC DNA]</scope>
    <source>
        <strain evidence="2 5">NIH1004</strain>
    </source>
</reference>
<feature type="compositionally biased region" description="Polar residues" evidence="1">
    <location>
        <begin position="421"/>
        <end position="430"/>
    </location>
</feature>
<dbReference type="Proteomes" id="UP000308092">
    <property type="component" value="Unassembled WGS sequence"/>
</dbReference>
<feature type="compositionally biased region" description="Basic and acidic residues" evidence="1">
    <location>
        <begin position="227"/>
        <end position="237"/>
    </location>
</feature>
<dbReference type="EMBL" id="QUQM01000004">
    <property type="protein sequence ID" value="KAA8647345.1"/>
    <property type="molecule type" value="Genomic_DNA"/>
</dbReference>
<feature type="compositionally biased region" description="Basic residues" evidence="1">
    <location>
        <begin position="624"/>
        <end position="633"/>
    </location>
</feature>
<accession>A0A4S3JNU9</accession>
<dbReference type="RefSeq" id="XP_033426706.1">
    <property type="nucleotide sequence ID" value="XM_033570674.1"/>
</dbReference>
<feature type="compositionally biased region" description="Polar residues" evidence="1">
    <location>
        <begin position="328"/>
        <end position="347"/>
    </location>
</feature>